<dbReference type="Proteomes" id="UP001194746">
    <property type="component" value="Unassembled WGS sequence"/>
</dbReference>
<reference evidence="2" key="1">
    <citation type="journal article" date="2019" name="Beilstein J. Org. Chem.">
        <title>Nanangenines: drimane sesquiterpenoids as the dominant metabolite cohort of a novel Australian fungus, Aspergillus nanangensis.</title>
        <authorList>
            <person name="Lacey H.J."/>
            <person name="Gilchrist C.L.M."/>
            <person name="Crombie A."/>
            <person name="Kalaitzis J.A."/>
            <person name="Vuong D."/>
            <person name="Rutledge P.J."/>
            <person name="Turner P."/>
            <person name="Pitt J.I."/>
            <person name="Lacey E."/>
            <person name="Chooi Y.H."/>
            <person name="Piggott A.M."/>
        </authorList>
    </citation>
    <scope>NUCLEOTIDE SEQUENCE</scope>
    <source>
        <strain evidence="2">MST-FP2251</strain>
    </source>
</reference>
<accession>A0AAD4GP46</accession>
<dbReference type="PANTHER" id="PTHR31642:SF310">
    <property type="entry name" value="FATTY ALCOHOL:CAFFEOYL-COA ACYLTRANSFERASE"/>
    <property type="match status" value="1"/>
</dbReference>
<evidence type="ECO:0000256" key="1">
    <source>
        <dbReference type="ARBA" id="ARBA00022679"/>
    </source>
</evidence>
<dbReference type="InterPro" id="IPR050317">
    <property type="entry name" value="Plant_Fungal_Acyltransferase"/>
</dbReference>
<dbReference type="InterPro" id="IPR023213">
    <property type="entry name" value="CAT-like_dom_sf"/>
</dbReference>
<dbReference type="AlphaFoldDB" id="A0AAD4GP46"/>
<name>A0AAD4GP46_ASPNN</name>
<dbReference type="Gene3D" id="3.30.559.10">
    <property type="entry name" value="Chloramphenicol acetyltransferase-like domain"/>
    <property type="match status" value="2"/>
</dbReference>
<gene>
    <name evidence="2" type="ORF">FE257_002355</name>
</gene>
<dbReference type="GO" id="GO:0016747">
    <property type="term" value="F:acyltransferase activity, transferring groups other than amino-acyl groups"/>
    <property type="evidence" value="ECO:0007669"/>
    <property type="project" value="TreeGrafter"/>
</dbReference>
<evidence type="ECO:0008006" key="4">
    <source>
        <dbReference type="Google" id="ProtNLM"/>
    </source>
</evidence>
<proteinExistence type="predicted"/>
<dbReference type="GO" id="GO:0044550">
    <property type="term" value="P:secondary metabolite biosynthetic process"/>
    <property type="evidence" value="ECO:0007669"/>
    <property type="project" value="TreeGrafter"/>
</dbReference>
<dbReference type="Pfam" id="PF02458">
    <property type="entry name" value="Transferase"/>
    <property type="match status" value="3"/>
</dbReference>
<reference evidence="2" key="2">
    <citation type="submission" date="2020-02" db="EMBL/GenBank/DDBJ databases">
        <authorList>
            <person name="Gilchrist C.L.M."/>
            <person name="Chooi Y.-H."/>
        </authorList>
    </citation>
    <scope>NUCLEOTIDE SEQUENCE</scope>
    <source>
        <strain evidence="2">MST-FP2251</strain>
    </source>
</reference>
<protein>
    <recommendedName>
        <fullName evidence="4">Transferase family protein</fullName>
    </recommendedName>
</protein>
<comment type="caution">
    <text evidence="2">The sequence shown here is derived from an EMBL/GenBank/DDBJ whole genome shotgun (WGS) entry which is preliminary data.</text>
</comment>
<keyword evidence="1" id="KW-0808">Transferase</keyword>
<evidence type="ECO:0000313" key="3">
    <source>
        <dbReference type="Proteomes" id="UP001194746"/>
    </source>
</evidence>
<sequence>MSFNTSVLGSERLFPKNRPSSGRITALSLLDAVTVDYETVCATWLFKCPTEHDFSRSHHLRHSLRLTLDAYPQFCGRLKLITATNSTTTLLPDGDEFPPHARRLGRVHAIYGTSQDPGVEFILAESTTTANELYPDSRTGVQPLWDRTNVSVSGFLPTTPVKKVHVTADTDGPFRPAVAVQMTSLTCGGFVLAVKIAHPLVDAHSLTHFVKDWASVSRALSQRAPIPVLTPLFDPGLLDSHAAGDINSNEPDQTLIQQAESLHLHRYDWWIESPGCPWPYEIPEPFRGQDWPPAGLPMPWSEYDSKAPVSHYLIHLNHDQIEHLWREASRGSTERLSRHDAVLAHVWSCVNRARLLQDDPGPVHCDLSYGLRTPLMLGDAFMGSPTFMVNVEMTGKEVTAETPAGQPATAAALGLVAQRFRQTICQSGNPDLLAAYLHTVAFETCPQRIWQGFLGRRHTMVTSWVRAGVYDVDFGWGPARYVDAILANLDGLVLIKEAPPPTGDRMIPEPGTTTLASWTAHGVDINLHLKTEDMERLIRDPLLLREI</sequence>
<keyword evidence="3" id="KW-1185">Reference proteome</keyword>
<dbReference type="PANTHER" id="PTHR31642">
    <property type="entry name" value="TRICHOTHECENE 3-O-ACETYLTRANSFERASE"/>
    <property type="match status" value="1"/>
</dbReference>
<organism evidence="2 3">
    <name type="scientific">Aspergillus nanangensis</name>
    <dbReference type="NCBI Taxonomy" id="2582783"/>
    <lineage>
        <taxon>Eukaryota</taxon>
        <taxon>Fungi</taxon>
        <taxon>Dikarya</taxon>
        <taxon>Ascomycota</taxon>
        <taxon>Pezizomycotina</taxon>
        <taxon>Eurotiomycetes</taxon>
        <taxon>Eurotiomycetidae</taxon>
        <taxon>Eurotiales</taxon>
        <taxon>Aspergillaceae</taxon>
        <taxon>Aspergillus</taxon>
        <taxon>Aspergillus subgen. Circumdati</taxon>
    </lineage>
</organism>
<dbReference type="EMBL" id="VCAU01000136">
    <property type="protein sequence ID" value="KAF9884066.1"/>
    <property type="molecule type" value="Genomic_DNA"/>
</dbReference>
<evidence type="ECO:0000313" key="2">
    <source>
        <dbReference type="EMBL" id="KAF9884066.1"/>
    </source>
</evidence>